<dbReference type="Proteomes" id="UP000030686">
    <property type="component" value="Unassembled WGS sequence"/>
</dbReference>
<evidence type="ECO:0000256" key="1">
    <source>
        <dbReference type="SAM" id="MobiDB-lite"/>
    </source>
</evidence>
<reference evidence="2" key="1">
    <citation type="journal article" date="2014" name="Nat. Commun.">
        <title>Multiple recent horizontal transfers of a large genomic region in cheese making fungi.</title>
        <authorList>
            <person name="Cheeseman K."/>
            <person name="Ropars J."/>
            <person name="Renault P."/>
            <person name="Dupont J."/>
            <person name="Gouzy J."/>
            <person name="Branca A."/>
            <person name="Abraham A.L."/>
            <person name="Ceppi M."/>
            <person name="Conseiller E."/>
            <person name="Debuchy R."/>
            <person name="Malagnac F."/>
            <person name="Goarin A."/>
            <person name="Silar P."/>
            <person name="Lacoste S."/>
            <person name="Sallet E."/>
            <person name="Bensimon A."/>
            <person name="Giraud T."/>
            <person name="Brygoo Y."/>
        </authorList>
    </citation>
    <scope>NUCLEOTIDE SEQUENCE [LARGE SCALE GENOMIC DNA]</scope>
    <source>
        <strain evidence="2">FM164</strain>
    </source>
</reference>
<keyword evidence="3" id="KW-1185">Reference proteome</keyword>
<feature type="compositionally biased region" description="Basic and acidic residues" evidence="1">
    <location>
        <begin position="1"/>
        <end position="11"/>
    </location>
</feature>
<feature type="compositionally biased region" description="Polar residues" evidence="1">
    <location>
        <begin position="19"/>
        <end position="41"/>
    </location>
</feature>
<proteinExistence type="predicted"/>
<evidence type="ECO:0000313" key="3">
    <source>
        <dbReference type="Proteomes" id="UP000030686"/>
    </source>
</evidence>
<dbReference type="GO" id="GO:0016301">
    <property type="term" value="F:kinase activity"/>
    <property type="evidence" value="ECO:0007669"/>
    <property type="project" value="UniProtKB-KW"/>
</dbReference>
<dbReference type="OrthoDB" id="4062651at2759"/>
<dbReference type="EMBL" id="HG792017">
    <property type="protein sequence ID" value="CDM34658.1"/>
    <property type="molecule type" value="Genomic_DNA"/>
</dbReference>
<organism evidence="2 3">
    <name type="scientific">Penicillium roqueforti (strain FM164)</name>
    <dbReference type="NCBI Taxonomy" id="1365484"/>
    <lineage>
        <taxon>Eukaryota</taxon>
        <taxon>Fungi</taxon>
        <taxon>Dikarya</taxon>
        <taxon>Ascomycota</taxon>
        <taxon>Pezizomycotina</taxon>
        <taxon>Eurotiomycetes</taxon>
        <taxon>Eurotiomycetidae</taxon>
        <taxon>Eurotiales</taxon>
        <taxon>Aspergillaceae</taxon>
        <taxon>Penicillium</taxon>
    </lineage>
</organism>
<feature type="region of interest" description="Disordered" evidence="1">
    <location>
        <begin position="1"/>
        <end position="75"/>
    </location>
</feature>
<sequence>MERDQDKRSTRFDMLQAQAHFSSSVTAAETQPHNPTNQPGHAQSPIKYQKSPAAQKDRSRKTLEGPPKTLELPTNVSTGGLAKTLLIRTCSPWETYKPIFTCDLAGIVSISEHRHRGSKVVAIRSSSRMDREDLLHKYTRFDHINIISASECFKDNGVNHYIVDDLPITLEHLVASDAYPSEVQLASILKQVIDGLSYLIECGYEHSSLKCSTTLMSLDGVVKIASLEQTVPYTSERSQSLSLKSLGSLTMELMQKYVKENVGIDDPARWPVDSNAVDFLSSTTSARSVKELTKHPLIAASCSTGSLVGLARLAIVSACTFYSYRE</sequence>
<keyword evidence="2" id="KW-0418">Kinase</keyword>
<gene>
    <name evidence="2" type="ORF">PROQFM164_S03g001383</name>
</gene>
<protein>
    <submittedName>
        <fullName evidence="2">Protein kinase-like domain</fullName>
    </submittedName>
</protein>
<dbReference type="Gene3D" id="1.10.510.10">
    <property type="entry name" value="Transferase(Phosphotransferase) domain 1"/>
    <property type="match status" value="1"/>
</dbReference>
<keyword evidence="2" id="KW-0808">Transferase</keyword>
<dbReference type="OMA" id="HENTTRL"/>
<dbReference type="InterPro" id="IPR011009">
    <property type="entry name" value="Kinase-like_dom_sf"/>
</dbReference>
<accession>W6QD90</accession>
<dbReference type="STRING" id="1365484.W6QD90"/>
<name>W6QD90_PENRF</name>
<evidence type="ECO:0000313" key="2">
    <source>
        <dbReference type="EMBL" id="CDM34658.1"/>
    </source>
</evidence>
<dbReference type="SUPFAM" id="SSF56112">
    <property type="entry name" value="Protein kinase-like (PK-like)"/>
    <property type="match status" value="1"/>
</dbReference>
<dbReference type="AlphaFoldDB" id="W6QD90"/>